<dbReference type="EMBL" id="BMCT01000011">
    <property type="protein sequence ID" value="GGF86162.1"/>
    <property type="molecule type" value="Genomic_DNA"/>
</dbReference>
<keyword evidence="3" id="KW-0238">DNA-binding</keyword>
<reference evidence="6" key="1">
    <citation type="journal article" date="2014" name="Int. J. Syst. Evol. Microbiol.">
        <title>Complete genome sequence of Corynebacterium casei LMG S-19264T (=DSM 44701T), isolated from a smear-ripened cheese.</title>
        <authorList>
            <consortium name="US DOE Joint Genome Institute (JGI-PGF)"/>
            <person name="Walter F."/>
            <person name="Albersmeier A."/>
            <person name="Kalinowski J."/>
            <person name="Ruckert C."/>
        </authorList>
    </citation>
    <scope>NUCLEOTIDE SEQUENCE</scope>
    <source>
        <strain evidence="6">CCM 7897</strain>
    </source>
</reference>
<dbReference type="GO" id="GO:0003700">
    <property type="term" value="F:DNA-binding transcription factor activity"/>
    <property type="evidence" value="ECO:0007669"/>
    <property type="project" value="InterPro"/>
</dbReference>
<dbReference type="Gene3D" id="3.40.190.290">
    <property type="match status" value="1"/>
</dbReference>
<evidence type="ECO:0000256" key="1">
    <source>
        <dbReference type="ARBA" id="ARBA00009437"/>
    </source>
</evidence>
<proteinExistence type="inferred from homology"/>
<evidence type="ECO:0000256" key="3">
    <source>
        <dbReference type="ARBA" id="ARBA00023125"/>
    </source>
</evidence>
<dbReference type="Proteomes" id="UP000606044">
    <property type="component" value="Unassembled WGS sequence"/>
</dbReference>
<reference evidence="6" key="2">
    <citation type="submission" date="2020-09" db="EMBL/GenBank/DDBJ databases">
        <authorList>
            <person name="Sun Q."/>
            <person name="Sedlacek I."/>
        </authorList>
    </citation>
    <scope>NUCLEOTIDE SEQUENCE</scope>
    <source>
        <strain evidence="6">CCM 7897</strain>
    </source>
</reference>
<evidence type="ECO:0000256" key="4">
    <source>
        <dbReference type="ARBA" id="ARBA00023163"/>
    </source>
</evidence>
<evidence type="ECO:0000313" key="7">
    <source>
        <dbReference type="Proteomes" id="UP000606044"/>
    </source>
</evidence>
<dbReference type="InterPro" id="IPR036390">
    <property type="entry name" value="WH_DNA-bd_sf"/>
</dbReference>
<dbReference type="InterPro" id="IPR058163">
    <property type="entry name" value="LysR-type_TF_proteobact-type"/>
</dbReference>
<dbReference type="AlphaFoldDB" id="A0A917CE77"/>
<name>A0A917CE77_9HYPH</name>
<accession>A0A917CE77</accession>
<comment type="caution">
    <text evidence="6">The sequence shown here is derived from an EMBL/GenBank/DDBJ whole genome shotgun (WGS) entry which is preliminary data.</text>
</comment>
<dbReference type="InterPro" id="IPR000847">
    <property type="entry name" value="LysR_HTH_N"/>
</dbReference>
<dbReference type="Gene3D" id="1.10.10.10">
    <property type="entry name" value="Winged helix-like DNA-binding domain superfamily/Winged helix DNA-binding domain"/>
    <property type="match status" value="1"/>
</dbReference>
<dbReference type="PRINTS" id="PR00039">
    <property type="entry name" value="HTHLYSR"/>
</dbReference>
<gene>
    <name evidence="6" type="ORF">GCM10007301_52580</name>
</gene>
<keyword evidence="7" id="KW-1185">Reference proteome</keyword>
<dbReference type="Pfam" id="PF00126">
    <property type="entry name" value="HTH_1"/>
    <property type="match status" value="1"/>
</dbReference>
<dbReference type="FunFam" id="1.10.10.10:FF:000001">
    <property type="entry name" value="LysR family transcriptional regulator"/>
    <property type="match status" value="1"/>
</dbReference>
<evidence type="ECO:0000256" key="2">
    <source>
        <dbReference type="ARBA" id="ARBA00023015"/>
    </source>
</evidence>
<dbReference type="CDD" id="cd08474">
    <property type="entry name" value="PBP2_CrgA_like_5"/>
    <property type="match status" value="1"/>
</dbReference>
<dbReference type="InterPro" id="IPR036388">
    <property type="entry name" value="WH-like_DNA-bd_sf"/>
</dbReference>
<dbReference type="PROSITE" id="PS50931">
    <property type="entry name" value="HTH_LYSR"/>
    <property type="match status" value="1"/>
</dbReference>
<dbReference type="PANTHER" id="PTHR30537:SF1">
    <property type="entry name" value="HTH-TYPE TRANSCRIPTIONAL REGULATOR PGRR"/>
    <property type="match status" value="1"/>
</dbReference>
<protein>
    <submittedName>
        <fullName evidence="6">LysR family transcriptional regulator</fullName>
    </submittedName>
</protein>
<keyword evidence="4" id="KW-0804">Transcription</keyword>
<evidence type="ECO:0000313" key="6">
    <source>
        <dbReference type="EMBL" id="GGF86162.1"/>
    </source>
</evidence>
<feature type="domain" description="HTH lysR-type" evidence="5">
    <location>
        <begin position="4"/>
        <end position="61"/>
    </location>
</feature>
<organism evidence="6 7">
    <name type="scientific">Azorhizobium oxalatiphilum</name>
    <dbReference type="NCBI Taxonomy" id="980631"/>
    <lineage>
        <taxon>Bacteria</taxon>
        <taxon>Pseudomonadati</taxon>
        <taxon>Pseudomonadota</taxon>
        <taxon>Alphaproteobacteria</taxon>
        <taxon>Hyphomicrobiales</taxon>
        <taxon>Xanthobacteraceae</taxon>
        <taxon>Azorhizobium</taxon>
    </lineage>
</organism>
<sequence>MRGHEYADLKAFATVAEAGSFARAAERLRISPSTLSQTIRTLEERLGVRLLNRTTRSVSLTEAGSRLLTRFQPAMAEMQAAVDEARALRDAPSGTVRLHVPRLAATVLVEPMLGAFNAAYPDIVLELAISDAVEDIVAGGFDVGITLGELLEKDMVAVALGGELRQLAVASPAYLARHGRPETPADLHAHACINWRKPGSGKIYNWEFFHDGRWITVAPEGPLIVSHREMALEAAAQGVGIAFAYWSARWMQPLLEAGRLETVLEAFCPPFPGWHLYYPRQRYALPAVRALIDFLRANAKPG</sequence>
<evidence type="ECO:0000259" key="5">
    <source>
        <dbReference type="PROSITE" id="PS50931"/>
    </source>
</evidence>
<dbReference type="GO" id="GO:0006351">
    <property type="term" value="P:DNA-templated transcription"/>
    <property type="evidence" value="ECO:0007669"/>
    <property type="project" value="TreeGrafter"/>
</dbReference>
<comment type="similarity">
    <text evidence="1">Belongs to the LysR transcriptional regulatory family.</text>
</comment>
<keyword evidence="2" id="KW-0805">Transcription regulation</keyword>
<dbReference type="InterPro" id="IPR005119">
    <property type="entry name" value="LysR_subst-bd"/>
</dbReference>
<dbReference type="GO" id="GO:0043565">
    <property type="term" value="F:sequence-specific DNA binding"/>
    <property type="evidence" value="ECO:0007669"/>
    <property type="project" value="TreeGrafter"/>
</dbReference>
<dbReference type="SUPFAM" id="SSF46785">
    <property type="entry name" value="Winged helix' DNA-binding domain"/>
    <property type="match status" value="1"/>
</dbReference>
<dbReference type="Pfam" id="PF03466">
    <property type="entry name" value="LysR_substrate"/>
    <property type="match status" value="1"/>
</dbReference>
<dbReference type="SUPFAM" id="SSF53850">
    <property type="entry name" value="Periplasmic binding protein-like II"/>
    <property type="match status" value="1"/>
</dbReference>
<dbReference type="RefSeq" id="WP_188583843.1">
    <property type="nucleotide sequence ID" value="NZ_BMCT01000011.1"/>
</dbReference>
<dbReference type="PANTHER" id="PTHR30537">
    <property type="entry name" value="HTH-TYPE TRANSCRIPTIONAL REGULATOR"/>
    <property type="match status" value="1"/>
</dbReference>